<reference evidence="4" key="2">
    <citation type="submission" date="2019-10" db="EMBL/GenBank/DDBJ databases">
        <title>Conservation and host-specific expression of non-tandemly repeated heterogenous ribosome RNA gene in arbuscular mycorrhizal fungi.</title>
        <authorList>
            <person name="Maeda T."/>
            <person name="Kobayashi Y."/>
            <person name="Nakagawa T."/>
            <person name="Ezawa T."/>
            <person name="Yamaguchi K."/>
            <person name="Bino T."/>
            <person name="Nishimoto Y."/>
            <person name="Shigenobu S."/>
            <person name="Kawaguchi M."/>
        </authorList>
    </citation>
    <scope>NUCLEOTIDE SEQUENCE</scope>
    <source>
        <strain evidence="4">HR1</strain>
    </source>
</reference>
<comment type="caution">
    <text evidence="3">The sequence shown here is derived from an EMBL/GenBank/DDBJ whole genome shotgun (WGS) entry which is preliminary data.</text>
</comment>
<evidence type="ECO:0000256" key="2">
    <source>
        <dbReference type="SAM" id="SignalP"/>
    </source>
</evidence>
<dbReference type="Proteomes" id="UP000247702">
    <property type="component" value="Unassembled WGS sequence"/>
</dbReference>
<protein>
    <submittedName>
        <fullName evidence="3">Uncharacterized protein</fullName>
    </submittedName>
</protein>
<gene>
    <name evidence="4" type="ORF">RCL2_001747100</name>
    <name evidence="3" type="ORF">RclHR1_18900004</name>
</gene>
<name>A0A2Z6R3M4_9GLOM</name>
<keyword evidence="1" id="KW-1133">Transmembrane helix</keyword>
<keyword evidence="5" id="KW-1185">Reference proteome</keyword>
<keyword evidence="1" id="KW-0472">Membrane</keyword>
<dbReference type="EMBL" id="BEXD01000991">
    <property type="protein sequence ID" value="GBB91551.1"/>
    <property type="molecule type" value="Genomic_DNA"/>
</dbReference>
<evidence type="ECO:0000313" key="5">
    <source>
        <dbReference type="Proteomes" id="UP000247702"/>
    </source>
</evidence>
<dbReference type="OrthoDB" id="2326157at2759"/>
<dbReference type="EMBL" id="BLAL01000196">
    <property type="protein sequence ID" value="GES90636.1"/>
    <property type="molecule type" value="Genomic_DNA"/>
</dbReference>
<sequence>MSLRIQLILILTFLTTHGLTITIEKREVKDIQTIPGRSLESVFGPILVLCILSFEVFVWFSGALISKLTNDNINIKVSYAVYNSLNENAQSVGSSTTNYVLDLEEISASSNYVLDREETQTYSTDRGDQLPNTNTITSSTFDSTITFPTTPHTNSPRTIQNQISRFSLTRIIQDQRQSTSTSPVHNDSDMLSHANTVMIPQSNSPKITQYSLYSYI</sequence>
<keyword evidence="1" id="KW-0812">Transmembrane</keyword>
<feature type="signal peptide" evidence="2">
    <location>
        <begin position="1"/>
        <end position="18"/>
    </location>
</feature>
<evidence type="ECO:0000313" key="4">
    <source>
        <dbReference type="EMBL" id="GES90636.1"/>
    </source>
</evidence>
<organism evidence="3 5">
    <name type="scientific">Rhizophagus clarus</name>
    <dbReference type="NCBI Taxonomy" id="94130"/>
    <lineage>
        <taxon>Eukaryota</taxon>
        <taxon>Fungi</taxon>
        <taxon>Fungi incertae sedis</taxon>
        <taxon>Mucoromycota</taxon>
        <taxon>Glomeromycotina</taxon>
        <taxon>Glomeromycetes</taxon>
        <taxon>Glomerales</taxon>
        <taxon>Glomeraceae</taxon>
        <taxon>Rhizophagus</taxon>
    </lineage>
</organism>
<evidence type="ECO:0000256" key="1">
    <source>
        <dbReference type="SAM" id="Phobius"/>
    </source>
</evidence>
<feature type="transmembrane region" description="Helical" evidence="1">
    <location>
        <begin position="42"/>
        <end position="65"/>
    </location>
</feature>
<feature type="chain" id="PRO_5044073135" evidence="2">
    <location>
        <begin position="19"/>
        <end position="216"/>
    </location>
</feature>
<evidence type="ECO:0000313" key="3">
    <source>
        <dbReference type="EMBL" id="GBB91551.1"/>
    </source>
</evidence>
<dbReference type="AlphaFoldDB" id="A0A2Z6R3M4"/>
<keyword evidence="2" id="KW-0732">Signal</keyword>
<reference evidence="3 5" key="1">
    <citation type="submission" date="2017-11" db="EMBL/GenBank/DDBJ databases">
        <title>The genome of Rhizophagus clarus HR1 reveals common genetic basis of auxotrophy among arbuscular mycorrhizal fungi.</title>
        <authorList>
            <person name="Kobayashi Y."/>
        </authorList>
    </citation>
    <scope>NUCLEOTIDE SEQUENCE [LARGE SCALE GENOMIC DNA]</scope>
    <source>
        <strain evidence="3 5">HR1</strain>
    </source>
</reference>
<accession>A0A2Z6R3M4</accession>
<dbReference type="Proteomes" id="UP000615446">
    <property type="component" value="Unassembled WGS sequence"/>
</dbReference>
<proteinExistence type="predicted"/>